<dbReference type="OrthoDB" id="58379at2759"/>
<protein>
    <submittedName>
        <fullName evidence="1">Uncharacterized protein</fullName>
    </submittedName>
</protein>
<dbReference type="EMBL" id="GG675112">
    <property type="protein sequence ID" value="EER13603.1"/>
    <property type="molecule type" value="Genomic_DNA"/>
</dbReference>
<dbReference type="Proteomes" id="UP000007800">
    <property type="component" value="Unassembled WGS sequence"/>
</dbReference>
<reference evidence="1 2" key="1">
    <citation type="submission" date="2008-07" db="EMBL/GenBank/DDBJ databases">
        <authorList>
            <person name="El-Sayed N."/>
            <person name="Caler E."/>
            <person name="Inman J."/>
            <person name="Amedeo P."/>
            <person name="Hass B."/>
            <person name="Wortman J."/>
        </authorList>
    </citation>
    <scope>NUCLEOTIDE SEQUENCE [LARGE SCALE GENOMIC DNA]</scope>
    <source>
        <strain evidence="2">ATCC 50983 / TXsc</strain>
    </source>
</reference>
<evidence type="ECO:0000313" key="1">
    <source>
        <dbReference type="EMBL" id="EER13603.1"/>
    </source>
</evidence>
<dbReference type="PANTHER" id="PTHR38696">
    <property type="entry name" value="MEDIATOR OF RNA POLYMERASE II TRANSCRIPTION SUBUNIT 13"/>
    <property type="match status" value="1"/>
</dbReference>
<dbReference type="GeneID" id="9042574"/>
<dbReference type="RefSeq" id="XP_002781808.1">
    <property type="nucleotide sequence ID" value="XM_002781762.1"/>
</dbReference>
<dbReference type="InParanoid" id="C5KPH4"/>
<proteinExistence type="predicted"/>
<dbReference type="AlphaFoldDB" id="C5KPH4"/>
<keyword evidence="2" id="KW-1185">Reference proteome</keyword>
<sequence>MGCVCCSGLEGLYEPHPDKTTPQGLCVIALCGLGALYTLKCPEEVKQAVRNALGRKHLKSDGPSIKAKGLYKFKLGGWLWMANGVKTVEVRRVVLSFIEELEKVRWEIVESVDMSRSGYLQMLILRRSDDDFERGRRKNFLVGLHGSDDLRFICDDEPTRVHAITEAARLGIESSWKISRESEYGGAHQFVLNKRPFGTLGANGEDSVKIRRMLVAMCAQIEKATGYRLAKSLNLSAGQASKSSMVFRYYEDSRDCGEVTYVGLSLNDIDDVRLISPPWDSLDETIKDTLRKAIVEAWPKGIQKERMYGEAYEWKLSGRPWDAYGTDTVDSRILVGRMLKGMWSLGFELLPKIDCSGKLADMSLMVFRRPRQGNVPLPPNEPVLGVSLHDTDDIRITCTDETVVDNLEGFVRNAMMRPALSADPVKRFGRYGRSLQMKLNGCPFHTCTNSHNALYCGTVLLALVDLLYQQGWVLRTAPDVSRKYYADDKKQYKLDTATMYFTKART</sequence>
<accession>C5KPH4</accession>
<dbReference type="OMA" id="NSKLWMA"/>
<gene>
    <name evidence="1" type="ORF">Pmar_PMAR001281</name>
</gene>
<organism evidence="2">
    <name type="scientific">Perkinsus marinus (strain ATCC 50983 / TXsc)</name>
    <dbReference type="NCBI Taxonomy" id="423536"/>
    <lineage>
        <taxon>Eukaryota</taxon>
        <taxon>Sar</taxon>
        <taxon>Alveolata</taxon>
        <taxon>Perkinsozoa</taxon>
        <taxon>Perkinsea</taxon>
        <taxon>Perkinsida</taxon>
        <taxon>Perkinsidae</taxon>
        <taxon>Perkinsus</taxon>
    </lineage>
</organism>
<dbReference type="PANTHER" id="PTHR38696:SF1">
    <property type="entry name" value="MEDIATOR OF RNA POLYMERASE II TRANSCRIPTION SUBUNIT 13"/>
    <property type="match status" value="1"/>
</dbReference>
<name>C5KPH4_PERM5</name>
<evidence type="ECO:0000313" key="2">
    <source>
        <dbReference type="Proteomes" id="UP000007800"/>
    </source>
</evidence>